<dbReference type="InterPro" id="IPR027805">
    <property type="entry name" value="Transposase_HTH_dom"/>
</dbReference>
<sequence length="151" mass="16146">MPTTSVRPGPVHLVYLRKHDTLEQIAASFGISTATAWRYVNHTIEQLAIHAPSLTEALTSHHADGYLLLDGTVAESDRVAAAGHYCGKVHREGVNLQVITAEDGKLLWISPAPPAGTHAVTAARKHAIVNTCAQQDLEVLADKGYVVPTAL</sequence>
<dbReference type="InterPro" id="IPR027806">
    <property type="entry name" value="HARBI1_dom"/>
</dbReference>
<evidence type="ECO:0000259" key="3">
    <source>
        <dbReference type="Pfam" id="PF13359"/>
    </source>
</evidence>
<evidence type="ECO:0000259" key="4">
    <source>
        <dbReference type="Pfam" id="PF13613"/>
    </source>
</evidence>
<dbReference type="EMBL" id="CP108140">
    <property type="protein sequence ID" value="WTP91759.1"/>
    <property type="molecule type" value="Genomic_DNA"/>
</dbReference>
<dbReference type="GO" id="GO:0046872">
    <property type="term" value="F:metal ion binding"/>
    <property type="evidence" value="ECO:0007669"/>
    <property type="project" value="UniProtKB-KW"/>
</dbReference>
<accession>A0AAU1IDD1</accession>
<feature type="domain" description="Transposase Helix-turn-helix" evidence="4">
    <location>
        <begin position="13"/>
        <end position="52"/>
    </location>
</feature>
<comment type="cofactor">
    <cofactor evidence="1">
        <name>a divalent metal cation</name>
        <dbReference type="ChEBI" id="CHEBI:60240"/>
    </cofactor>
</comment>
<protein>
    <submittedName>
        <fullName evidence="5">Transposase family protein</fullName>
    </submittedName>
</protein>
<proteinExistence type="predicted"/>
<gene>
    <name evidence="5" type="ORF">OG477_44000</name>
</gene>
<evidence type="ECO:0000313" key="5">
    <source>
        <dbReference type="EMBL" id="WTP91759.1"/>
    </source>
</evidence>
<evidence type="ECO:0000256" key="2">
    <source>
        <dbReference type="ARBA" id="ARBA00022723"/>
    </source>
</evidence>
<dbReference type="Pfam" id="PF13613">
    <property type="entry name" value="HTH_Tnp_4"/>
    <property type="match status" value="1"/>
</dbReference>
<name>A0AAU1IDD1_9ACTN</name>
<keyword evidence="2" id="KW-0479">Metal-binding</keyword>
<dbReference type="AlphaFoldDB" id="A0AAU1IDD1"/>
<feature type="domain" description="DDE Tnp4" evidence="3">
    <location>
        <begin position="69"/>
        <end position="146"/>
    </location>
</feature>
<evidence type="ECO:0000256" key="1">
    <source>
        <dbReference type="ARBA" id="ARBA00001968"/>
    </source>
</evidence>
<reference evidence="5" key="1">
    <citation type="submission" date="2022-10" db="EMBL/GenBank/DDBJ databases">
        <title>The complete genomes of actinobacterial strains from the NBC collection.</title>
        <authorList>
            <person name="Joergensen T.S."/>
            <person name="Alvarez Arevalo M."/>
            <person name="Sterndorff E.B."/>
            <person name="Faurdal D."/>
            <person name="Vuksanovic O."/>
            <person name="Mourched A.-S."/>
            <person name="Charusanti P."/>
            <person name="Shaw S."/>
            <person name="Blin K."/>
            <person name="Weber T."/>
        </authorList>
    </citation>
    <scope>NUCLEOTIDE SEQUENCE</scope>
    <source>
        <strain evidence="5">NBC 00180</strain>
    </source>
</reference>
<organism evidence="5">
    <name type="scientific">Streptomyces sp. NBC_00180</name>
    <dbReference type="NCBI Taxonomy" id="2903632"/>
    <lineage>
        <taxon>Bacteria</taxon>
        <taxon>Bacillati</taxon>
        <taxon>Actinomycetota</taxon>
        <taxon>Actinomycetes</taxon>
        <taxon>Kitasatosporales</taxon>
        <taxon>Streptomycetaceae</taxon>
        <taxon>Streptomyces</taxon>
    </lineage>
</organism>
<dbReference type="Pfam" id="PF13359">
    <property type="entry name" value="DDE_Tnp_4"/>
    <property type="match status" value="1"/>
</dbReference>